<organism evidence="1 2">
    <name type="scientific">Piliocolobus tephrosceles</name>
    <name type="common">Ugandan red Colobus</name>
    <dbReference type="NCBI Taxonomy" id="591936"/>
    <lineage>
        <taxon>Eukaryota</taxon>
        <taxon>Metazoa</taxon>
        <taxon>Chordata</taxon>
        <taxon>Craniata</taxon>
        <taxon>Vertebrata</taxon>
        <taxon>Euteleostomi</taxon>
        <taxon>Mammalia</taxon>
        <taxon>Eutheria</taxon>
        <taxon>Euarchontoglires</taxon>
        <taxon>Primates</taxon>
        <taxon>Haplorrhini</taxon>
        <taxon>Catarrhini</taxon>
        <taxon>Cercopithecidae</taxon>
        <taxon>Colobinae</taxon>
        <taxon>Piliocolobus</taxon>
    </lineage>
</organism>
<reference evidence="1" key="1">
    <citation type="submission" date="2025-08" db="UniProtKB">
        <authorList>
            <consortium name="Ensembl"/>
        </authorList>
    </citation>
    <scope>IDENTIFICATION</scope>
</reference>
<evidence type="ECO:0000313" key="1">
    <source>
        <dbReference type="Ensembl" id="ENSPTEP00000007770.1"/>
    </source>
</evidence>
<accession>A0A8C9GQ78</accession>
<dbReference type="SUPFAM" id="SSF74788">
    <property type="entry name" value="Cullin repeat-like"/>
    <property type="match status" value="1"/>
</dbReference>
<sequence length="57" mass="6876">MSSLRRRKISLHQNPQGLKQIGLDQIWDDLRVTIQQVYVPHSMTRSRYMELHTHVYN</sequence>
<dbReference type="AlphaFoldDB" id="A0A8C9GQ78"/>
<dbReference type="Proteomes" id="UP000694416">
    <property type="component" value="Unplaced"/>
</dbReference>
<dbReference type="Ensembl" id="ENSPTET00000011835.1">
    <property type="protein sequence ID" value="ENSPTEP00000007770.1"/>
    <property type="gene ID" value="ENSPTEG00000008836.1"/>
</dbReference>
<keyword evidence="2" id="KW-1185">Reference proteome</keyword>
<protein>
    <submittedName>
        <fullName evidence="1">Uncharacterized protein</fullName>
    </submittedName>
</protein>
<evidence type="ECO:0000313" key="2">
    <source>
        <dbReference type="Proteomes" id="UP000694416"/>
    </source>
</evidence>
<dbReference type="InterPro" id="IPR016159">
    <property type="entry name" value="Cullin_repeat-like_dom_sf"/>
</dbReference>
<reference evidence="1" key="2">
    <citation type="submission" date="2025-09" db="UniProtKB">
        <authorList>
            <consortium name="Ensembl"/>
        </authorList>
    </citation>
    <scope>IDENTIFICATION</scope>
</reference>
<dbReference type="Gene3D" id="1.20.1310.10">
    <property type="entry name" value="Cullin Repeats"/>
    <property type="match status" value="1"/>
</dbReference>
<proteinExistence type="predicted"/>
<name>A0A8C9GQ78_9PRIM</name>